<dbReference type="PROSITE" id="PS50878">
    <property type="entry name" value="RT_POL"/>
    <property type="match status" value="1"/>
</dbReference>
<evidence type="ECO:0000313" key="3">
    <source>
        <dbReference type="Proteomes" id="UP000251144"/>
    </source>
</evidence>
<dbReference type="InterPro" id="IPR051083">
    <property type="entry name" value="GrpII_Intron_Splice-Mob/Def"/>
</dbReference>
<comment type="caution">
    <text evidence="2">The sequence shown here is derived from an EMBL/GenBank/DDBJ whole genome shotgun (WGS) entry which is preliminary data.</text>
</comment>
<dbReference type="AlphaFoldDB" id="A0A329TTF1"/>
<protein>
    <recommendedName>
        <fullName evidence="1">Reverse transcriptase domain-containing protein</fullName>
    </recommendedName>
</protein>
<dbReference type="EMBL" id="PRLB01000015">
    <property type="protein sequence ID" value="RAW52534.1"/>
    <property type="molecule type" value="Genomic_DNA"/>
</dbReference>
<proteinExistence type="predicted"/>
<accession>A0A329TTF1</accession>
<dbReference type="PANTHER" id="PTHR34047">
    <property type="entry name" value="NUCLEAR INTRON MATURASE 1, MITOCHONDRIAL-RELATED"/>
    <property type="match status" value="1"/>
</dbReference>
<dbReference type="Proteomes" id="UP000251144">
    <property type="component" value="Unassembled WGS sequence"/>
</dbReference>
<dbReference type="OrthoDB" id="9788687at2"/>
<dbReference type="CDD" id="cd01646">
    <property type="entry name" value="RT_Bac_retron_I"/>
    <property type="match status" value="1"/>
</dbReference>
<dbReference type="PANTHER" id="PTHR34047:SF8">
    <property type="entry name" value="PROTEIN YKFC"/>
    <property type="match status" value="1"/>
</dbReference>
<feature type="domain" description="Reverse transcriptase" evidence="1">
    <location>
        <begin position="12"/>
        <end position="317"/>
    </location>
</feature>
<dbReference type="InterPro" id="IPR000477">
    <property type="entry name" value="RT_dom"/>
</dbReference>
<reference evidence="2 3" key="1">
    <citation type="submission" date="2018-02" db="EMBL/GenBank/DDBJ databases">
        <title>Complete genome sequencing of Faecalibacterium prausnitzii strains isolated from the human gut.</title>
        <authorList>
            <person name="Fitzgerald B.C."/>
            <person name="Shkoporov A.N."/>
            <person name="Ross P.R."/>
            <person name="Hill C."/>
        </authorList>
    </citation>
    <scope>NUCLEOTIDE SEQUENCE [LARGE SCALE GENOMIC DNA]</scope>
    <source>
        <strain evidence="2 3">APC942/32-1</strain>
    </source>
</reference>
<evidence type="ECO:0000313" key="2">
    <source>
        <dbReference type="EMBL" id="RAW52534.1"/>
    </source>
</evidence>
<sequence>MVEIFATGRSLVDLYGSDGSEAKKEMNHPVMPKRVGYLYDKMLDKDLIRVVILDSARHKYRRREVRKVLTHLEKYVERTYKILSEGSYVPTRPKLKTIYDNSSQKQRELKIVPFWPDGIVHRLLVEAMKPVLMRGMHPYSCASIPGRGGARIRKYLAHAMSCDPKGTRYACEMDIRHFYPSVPIRRLIRALGRKIKDKRFLRLIWAILKSCGQGLAIGYYICQWLANFYLEKLDWMLARMPGVKYYTRYMDNITMLGPNKRMLHRARVAAEKFLRDELGLAVKENWQVYRTAVARKAKGRPRAVSAVGFRFWHGFTTLRRRNFLRMLRQARRIQKKQKMGIPVSVQQAAGFLSRAGQLNHCNSFRVKEKYIRSIKIKRLKEVIRNESKRQCKAGWALYGRTPPATA</sequence>
<dbReference type="RefSeq" id="WP_158401600.1">
    <property type="nucleotide sequence ID" value="NZ_PRLB01000015.1"/>
</dbReference>
<gene>
    <name evidence="2" type="ORF">C4N26_12610</name>
</gene>
<evidence type="ECO:0000259" key="1">
    <source>
        <dbReference type="PROSITE" id="PS50878"/>
    </source>
</evidence>
<organism evidence="2 3">
    <name type="scientific">Faecalibacterium prausnitzii</name>
    <dbReference type="NCBI Taxonomy" id="853"/>
    <lineage>
        <taxon>Bacteria</taxon>
        <taxon>Bacillati</taxon>
        <taxon>Bacillota</taxon>
        <taxon>Clostridia</taxon>
        <taxon>Eubacteriales</taxon>
        <taxon>Oscillospiraceae</taxon>
        <taxon>Faecalibacterium</taxon>
    </lineage>
</organism>
<name>A0A329TTF1_9FIRM</name>